<evidence type="ECO:0000259" key="2">
    <source>
        <dbReference type="PROSITE" id="PS51099"/>
    </source>
</evidence>
<dbReference type="PROSITE" id="PS51099">
    <property type="entry name" value="PTS_EIIB_TYPE_2"/>
    <property type="match status" value="1"/>
</dbReference>
<dbReference type="CDD" id="cd05566">
    <property type="entry name" value="PTS_IIB_galactitol"/>
    <property type="match status" value="1"/>
</dbReference>
<keyword evidence="4" id="KW-1185">Reference proteome</keyword>
<dbReference type="RefSeq" id="WP_209524850.1">
    <property type="nucleotide sequence ID" value="NZ_JAEEGA010000002.1"/>
</dbReference>
<dbReference type="EMBL" id="JAEEGA010000002">
    <property type="protein sequence ID" value="MBP1039946.1"/>
    <property type="molecule type" value="Genomic_DNA"/>
</dbReference>
<reference evidence="3" key="1">
    <citation type="submission" date="2020-12" db="EMBL/GenBank/DDBJ databases">
        <title>Vagococcus allomyrinae sp. nov. and Enterococcus lavae sp. nov., isolated from the larvae of Allomyrina dichotoma.</title>
        <authorList>
            <person name="Lee S.D."/>
        </authorList>
    </citation>
    <scope>NUCLEOTIDE SEQUENCE</scope>
    <source>
        <strain evidence="3">BWB3-3</strain>
    </source>
</reference>
<keyword evidence="3" id="KW-0762">Sugar transport</keyword>
<comment type="caution">
    <text evidence="3">The sequence shown here is derived from an EMBL/GenBank/DDBJ whole genome shotgun (WGS) entry which is preliminary data.</text>
</comment>
<evidence type="ECO:0000313" key="4">
    <source>
        <dbReference type="Proteomes" id="UP000674938"/>
    </source>
</evidence>
<name>A0A940P562_9ENTE</name>
<dbReference type="Gene3D" id="3.40.50.2300">
    <property type="match status" value="1"/>
</dbReference>
<protein>
    <submittedName>
        <fullName evidence="3">PTS sugar transporter subunit IIB</fullName>
    </submittedName>
</protein>
<dbReference type="AlphaFoldDB" id="A0A940P562"/>
<dbReference type="Pfam" id="PF02302">
    <property type="entry name" value="PTS_IIB"/>
    <property type="match status" value="1"/>
</dbReference>
<feature type="domain" description="PTS EIIB type-2" evidence="2">
    <location>
        <begin position="2"/>
        <end position="94"/>
    </location>
</feature>
<evidence type="ECO:0000256" key="1">
    <source>
        <dbReference type="ARBA" id="ARBA00022679"/>
    </source>
</evidence>
<dbReference type="SUPFAM" id="SSF52794">
    <property type="entry name" value="PTS system IIB component-like"/>
    <property type="match status" value="1"/>
</dbReference>
<accession>A0A940P562</accession>
<keyword evidence="3" id="KW-0813">Transport</keyword>
<dbReference type="InterPro" id="IPR013011">
    <property type="entry name" value="PTS_EIIB_2"/>
</dbReference>
<organism evidence="3 4">
    <name type="scientific">Vagococcus allomyrinae</name>
    <dbReference type="NCBI Taxonomy" id="2794353"/>
    <lineage>
        <taxon>Bacteria</taxon>
        <taxon>Bacillati</taxon>
        <taxon>Bacillota</taxon>
        <taxon>Bacilli</taxon>
        <taxon>Lactobacillales</taxon>
        <taxon>Enterococcaceae</taxon>
        <taxon>Vagococcus</taxon>
    </lineage>
</organism>
<dbReference type="InterPro" id="IPR003501">
    <property type="entry name" value="PTS_EIIB_2/3"/>
</dbReference>
<keyword evidence="1" id="KW-0808">Transferase</keyword>
<gene>
    <name evidence="3" type="ORF">I6N95_02865</name>
</gene>
<dbReference type="Proteomes" id="UP000674938">
    <property type="component" value="Unassembled WGS sequence"/>
</dbReference>
<evidence type="ECO:0000313" key="3">
    <source>
        <dbReference type="EMBL" id="MBP1039946.1"/>
    </source>
</evidence>
<dbReference type="GO" id="GO:0008982">
    <property type="term" value="F:protein-N(PI)-phosphohistidine-sugar phosphotransferase activity"/>
    <property type="evidence" value="ECO:0007669"/>
    <property type="project" value="InterPro"/>
</dbReference>
<dbReference type="InterPro" id="IPR036095">
    <property type="entry name" value="PTS_EIIB-like_sf"/>
</dbReference>
<dbReference type="GO" id="GO:0009401">
    <property type="term" value="P:phosphoenolpyruvate-dependent sugar phosphotransferase system"/>
    <property type="evidence" value="ECO:0007669"/>
    <property type="project" value="InterPro"/>
</dbReference>
<sequence>MKKLLIMCGTGIATSTVVMGKVKSWLEENQLQGQVKLYQSKISEELSRIDEYDVIISTTIVPDNIKSKVIDGVPLLTGIGTEAMYEKVKEQLLA</sequence>
<proteinExistence type="predicted"/>